<dbReference type="PANTHER" id="PTHR30632">
    <property type="entry name" value="MOLYBDATE-BINDING PERIPLASMIC PROTEIN"/>
    <property type="match status" value="1"/>
</dbReference>
<evidence type="ECO:0000256" key="1">
    <source>
        <dbReference type="ARBA" id="ARBA00009175"/>
    </source>
</evidence>
<feature type="binding site" evidence="4">
    <location>
        <position position="191"/>
    </location>
    <ligand>
        <name>molybdate</name>
        <dbReference type="ChEBI" id="CHEBI:36264"/>
    </ligand>
</feature>
<dbReference type="InterPro" id="IPR050682">
    <property type="entry name" value="ModA/WtpA"/>
</dbReference>
<dbReference type="NCBIfam" id="TIGR01256">
    <property type="entry name" value="modA"/>
    <property type="match status" value="1"/>
</dbReference>
<evidence type="ECO:0000313" key="6">
    <source>
        <dbReference type="Proteomes" id="UP000194218"/>
    </source>
</evidence>
<dbReference type="Proteomes" id="UP000194218">
    <property type="component" value="Chromosome"/>
</dbReference>
<organism evidence="5 6">
    <name type="scientific">Streptomyces marincola</name>
    <dbReference type="NCBI Taxonomy" id="2878388"/>
    <lineage>
        <taxon>Bacteria</taxon>
        <taxon>Bacillati</taxon>
        <taxon>Actinomycetota</taxon>
        <taxon>Actinomycetes</taxon>
        <taxon>Kitasatosporales</taxon>
        <taxon>Streptomycetaceae</taxon>
        <taxon>Streptomyces</taxon>
    </lineage>
</organism>
<dbReference type="GO" id="GO:0046872">
    <property type="term" value="F:metal ion binding"/>
    <property type="evidence" value="ECO:0007669"/>
    <property type="project" value="UniProtKB-KW"/>
</dbReference>
<dbReference type="AlphaFoldDB" id="A0A1W7CSR1"/>
<feature type="binding site" evidence="4">
    <location>
        <position position="63"/>
    </location>
    <ligand>
        <name>molybdate</name>
        <dbReference type="ChEBI" id="CHEBI:36264"/>
    </ligand>
</feature>
<keyword evidence="2 4" id="KW-0479">Metal-binding</keyword>
<evidence type="ECO:0000256" key="3">
    <source>
        <dbReference type="ARBA" id="ARBA00022729"/>
    </source>
</evidence>
<keyword evidence="3" id="KW-0732">Signal</keyword>
<dbReference type="Pfam" id="PF13531">
    <property type="entry name" value="SBP_bac_11"/>
    <property type="match status" value="1"/>
</dbReference>
<evidence type="ECO:0000256" key="2">
    <source>
        <dbReference type="ARBA" id="ARBA00022723"/>
    </source>
</evidence>
<dbReference type="EMBL" id="CP021121">
    <property type="protein sequence ID" value="ARQ67762.1"/>
    <property type="molecule type" value="Genomic_DNA"/>
</dbReference>
<dbReference type="PIRSF" id="PIRSF004846">
    <property type="entry name" value="ModA"/>
    <property type="match status" value="1"/>
</dbReference>
<dbReference type="OrthoDB" id="9785015at2"/>
<evidence type="ECO:0000256" key="4">
    <source>
        <dbReference type="PIRSR" id="PIRSR004846-1"/>
    </source>
</evidence>
<evidence type="ECO:0000313" key="5">
    <source>
        <dbReference type="EMBL" id="ARQ67762.1"/>
    </source>
</evidence>
<dbReference type="GO" id="GO:0015689">
    <property type="term" value="P:molybdate ion transport"/>
    <property type="evidence" value="ECO:0007669"/>
    <property type="project" value="InterPro"/>
</dbReference>
<dbReference type="SUPFAM" id="SSF53850">
    <property type="entry name" value="Periplasmic binding protein-like II"/>
    <property type="match status" value="1"/>
</dbReference>
<comment type="similarity">
    <text evidence="1">Belongs to the bacterial solute-binding protein ModA family.</text>
</comment>
<dbReference type="InterPro" id="IPR005950">
    <property type="entry name" value="ModA"/>
</dbReference>
<keyword evidence="6" id="KW-1185">Reference proteome</keyword>
<name>A0A1W7CSR1_9ACTN</name>
<gene>
    <name evidence="5" type="ORF">CAG99_01980</name>
</gene>
<dbReference type="PANTHER" id="PTHR30632:SF0">
    <property type="entry name" value="SULFATE-BINDING PROTEIN"/>
    <property type="match status" value="1"/>
</dbReference>
<sequence length="273" mass="27612">MIVADHTHLRQGAFVWGSSRRLPGRAAAACAALLLALTACGTGGGDDAAGGEGASLTVLAAASLTDAFGVLGERYERERPGADLTFSFAGSQELAAQVTQGVPADVLVTADTETMDGLAGRTEEPVVIARNELALVTPPDDPGGVRGLADLADPGLRLVLAAPEVPAGRYGQRVLDAAGIEAAADSQEPSVRAVLSKVRLGEADAGLVYATDAVAAGDDVRTVPLPEEHNIVATYPAAALTGSQHPDEARDFAAWLGSDAARAALADAGFGLP</sequence>
<dbReference type="CDD" id="cd13538">
    <property type="entry name" value="PBP2_ModA_like_1"/>
    <property type="match status" value="1"/>
</dbReference>
<feature type="binding site" evidence="4">
    <location>
        <position position="167"/>
    </location>
    <ligand>
        <name>molybdate</name>
        <dbReference type="ChEBI" id="CHEBI:36264"/>
    </ligand>
</feature>
<proteinExistence type="inferred from homology"/>
<protein>
    <submittedName>
        <fullName evidence="5">Molybdate ABC transporter substrate-binding protein</fullName>
    </submittedName>
</protein>
<dbReference type="Gene3D" id="3.40.190.10">
    <property type="entry name" value="Periplasmic binding protein-like II"/>
    <property type="match status" value="2"/>
</dbReference>
<dbReference type="KEGG" id="smao:CAG99_01980"/>
<feature type="binding site" evidence="4">
    <location>
        <position position="209"/>
    </location>
    <ligand>
        <name>molybdate</name>
        <dbReference type="ChEBI" id="CHEBI:36264"/>
    </ligand>
</feature>
<accession>A0A1W7CSR1</accession>
<reference evidence="5 6" key="1">
    <citation type="submission" date="2017-05" db="EMBL/GenBank/DDBJ databases">
        <title>Complete genome sequence of Streptomyces sp. SCSIO 03032 revealed the diverse biosynthetic pathways for its bioactive secondary metabolites.</title>
        <authorList>
            <person name="Ma L."/>
            <person name="Zhu Y."/>
            <person name="Zhang W."/>
            <person name="Zhang G."/>
            <person name="Tian X."/>
            <person name="Zhang S."/>
            <person name="Zhang C."/>
        </authorList>
    </citation>
    <scope>NUCLEOTIDE SEQUENCE [LARGE SCALE GENOMIC DNA]</scope>
    <source>
        <strain evidence="5 6">SCSIO 03032</strain>
    </source>
</reference>
<feature type="binding site" evidence="4">
    <location>
        <position position="91"/>
    </location>
    <ligand>
        <name>molybdate</name>
        <dbReference type="ChEBI" id="CHEBI:36264"/>
    </ligand>
</feature>
<dbReference type="GO" id="GO:0030973">
    <property type="term" value="F:molybdate ion binding"/>
    <property type="evidence" value="ECO:0007669"/>
    <property type="project" value="TreeGrafter"/>
</dbReference>
<keyword evidence="4" id="KW-0500">Molybdenum</keyword>